<keyword evidence="3" id="KW-0804">Transcription</keyword>
<dbReference type="PRINTS" id="PR00037">
    <property type="entry name" value="HTHLACR"/>
</dbReference>
<dbReference type="InterPro" id="IPR036390">
    <property type="entry name" value="WH_DNA-bd_sf"/>
</dbReference>
<gene>
    <name evidence="5" type="ORF">HMPREF1316_1647</name>
</gene>
<organism evidence="5 6">
    <name type="scientific">Olsenella profusa F0195</name>
    <dbReference type="NCBI Taxonomy" id="1125712"/>
    <lineage>
        <taxon>Bacteria</taxon>
        <taxon>Bacillati</taxon>
        <taxon>Actinomycetota</taxon>
        <taxon>Coriobacteriia</taxon>
        <taxon>Coriobacteriales</taxon>
        <taxon>Atopobiaceae</taxon>
        <taxon>Olsenella</taxon>
    </lineage>
</organism>
<dbReference type="SUPFAM" id="SSF46785">
    <property type="entry name" value="Winged helix' DNA-binding domain"/>
    <property type="match status" value="1"/>
</dbReference>
<keyword evidence="1" id="KW-0805">Transcription regulation</keyword>
<dbReference type="GO" id="GO:0003700">
    <property type="term" value="F:DNA-binding transcription factor activity"/>
    <property type="evidence" value="ECO:0007669"/>
    <property type="project" value="InterPro"/>
</dbReference>
<dbReference type="GO" id="GO:0003677">
    <property type="term" value="F:DNA binding"/>
    <property type="evidence" value="ECO:0007669"/>
    <property type="project" value="UniProtKB-KW"/>
</dbReference>
<protein>
    <submittedName>
        <fullName evidence="5">Transcriptional regulator, DeoR family</fullName>
    </submittedName>
</protein>
<evidence type="ECO:0000256" key="3">
    <source>
        <dbReference type="ARBA" id="ARBA00023163"/>
    </source>
</evidence>
<proteinExistence type="predicted"/>
<dbReference type="InterPro" id="IPR014036">
    <property type="entry name" value="DeoR-like_C"/>
</dbReference>
<dbReference type="SMART" id="SM00420">
    <property type="entry name" value="HTH_DEOR"/>
    <property type="match status" value="1"/>
</dbReference>
<evidence type="ECO:0000256" key="2">
    <source>
        <dbReference type="ARBA" id="ARBA00023125"/>
    </source>
</evidence>
<feature type="domain" description="HTH deoR-type" evidence="4">
    <location>
        <begin position="3"/>
        <end position="58"/>
    </location>
</feature>
<dbReference type="SMART" id="SM01134">
    <property type="entry name" value="DeoRC"/>
    <property type="match status" value="1"/>
</dbReference>
<dbReference type="Proteomes" id="UP000016638">
    <property type="component" value="Unassembled WGS sequence"/>
</dbReference>
<dbReference type="Gene3D" id="3.40.50.1360">
    <property type="match status" value="1"/>
</dbReference>
<comment type="caution">
    <text evidence="5">The sequence shown here is derived from an EMBL/GenBank/DDBJ whole genome shotgun (WGS) entry which is preliminary data.</text>
</comment>
<evidence type="ECO:0000259" key="4">
    <source>
        <dbReference type="PROSITE" id="PS51000"/>
    </source>
</evidence>
<dbReference type="Pfam" id="PF00455">
    <property type="entry name" value="DeoRC"/>
    <property type="match status" value="1"/>
</dbReference>
<dbReference type="EMBL" id="AWEZ01000029">
    <property type="protein sequence ID" value="ERL09468.1"/>
    <property type="molecule type" value="Genomic_DNA"/>
</dbReference>
<dbReference type="InterPro" id="IPR036388">
    <property type="entry name" value="WH-like_DNA-bd_sf"/>
</dbReference>
<dbReference type="PANTHER" id="PTHR30363:SF44">
    <property type="entry name" value="AGA OPERON TRANSCRIPTIONAL REPRESSOR-RELATED"/>
    <property type="match status" value="1"/>
</dbReference>
<dbReference type="PANTHER" id="PTHR30363">
    <property type="entry name" value="HTH-TYPE TRANSCRIPTIONAL REGULATOR SRLR-RELATED"/>
    <property type="match status" value="1"/>
</dbReference>
<dbReference type="RefSeq" id="WP_021725554.1">
    <property type="nucleotide sequence ID" value="NZ_AWEZ01000029.1"/>
</dbReference>
<dbReference type="PROSITE" id="PS00894">
    <property type="entry name" value="HTH_DEOR_1"/>
    <property type="match status" value="1"/>
</dbReference>
<dbReference type="STRING" id="1125712.HMPREF1316_1647"/>
<dbReference type="InterPro" id="IPR037171">
    <property type="entry name" value="NagB/RpiA_transferase-like"/>
</dbReference>
<reference evidence="5 6" key="1">
    <citation type="submission" date="2013-08" db="EMBL/GenBank/DDBJ databases">
        <authorList>
            <person name="Durkin A.S."/>
            <person name="Haft D.R."/>
            <person name="McCorrison J."/>
            <person name="Torralba M."/>
            <person name="Gillis M."/>
            <person name="Haft D.H."/>
            <person name="Methe B."/>
            <person name="Sutton G."/>
            <person name="Nelson K.E."/>
        </authorList>
    </citation>
    <scope>NUCLEOTIDE SEQUENCE [LARGE SCALE GENOMIC DNA]</scope>
    <source>
        <strain evidence="5 6">F0195</strain>
    </source>
</reference>
<dbReference type="InterPro" id="IPR018356">
    <property type="entry name" value="Tscrpt_reg_HTH_DeoR_CS"/>
</dbReference>
<name>U2TTR3_9ACTN</name>
<sequence>MKAAERQEQMKQYIQAADRVTVAELSGHWGITEETVRRDLDKLESQGSVTRVHGGAIWNGFVDTGGEHFVRRHKINAREKGYIALKAAEVIHPCETIIADASSTVLEALKAVGDERRLTVITNSSKICDGSFEPAYNLICTGGIYNWKSLSFQGESALESIRKYRVDLAILGCKALDLDLGVMDSYESEAVVKRVMVEQADKVAILADHTKFDKVALLKLMDLGDISYIITDREPSKEWVSLCRTAGVGLLY</sequence>
<dbReference type="SUPFAM" id="SSF100950">
    <property type="entry name" value="NagB/RpiA/CoA transferase-like"/>
    <property type="match status" value="1"/>
</dbReference>
<evidence type="ECO:0000313" key="5">
    <source>
        <dbReference type="EMBL" id="ERL09468.1"/>
    </source>
</evidence>
<dbReference type="OrthoDB" id="7688673at2"/>
<dbReference type="InterPro" id="IPR050313">
    <property type="entry name" value="Carb_Metab_HTH_regulators"/>
</dbReference>
<keyword evidence="2" id="KW-0238">DNA-binding</keyword>
<dbReference type="Pfam" id="PF08220">
    <property type="entry name" value="HTH_DeoR"/>
    <property type="match status" value="1"/>
</dbReference>
<dbReference type="PROSITE" id="PS51000">
    <property type="entry name" value="HTH_DEOR_2"/>
    <property type="match status" value="1"/>
</dbReference>
<dbReference type="AlphaFoldDB" id="U2TTR3"/>
<dbReference type="PATRIC" id="fig|1125712.3.peg.745"/>
<accession>U2TTR3</accession>
<dbReference type="eggNOG" id="COG1349">
    <property type="taxonomic scope" value="Bacteria"/>
</dbReference>
<dbReference type="Gene3D" id="1.10.10.10">
    <property type="entry name" value="Winged helix-like DNA-binding domain superfamily/Winged helix DNA-binding domain"/>
    <property type="match status" value="1"/>
</dbReference>
<evidence type="ECO:0000256" key="1">
    <source>
        <dbReference type="ARBA" id="ARBA00023015"/>
    </source>
</evidence>
<keyword evidence="6" id="KW-1185">Reference proteome</keyword>
<evidence type="ECO:0000313" key="6">
    <source>
        <dbReference type="Proteomes" id="UP000016638"/>
    </source>
</evidence>
<dbReference type="InterPro" id="IPR001034">
    <property type="entry name" value="DeoR_HTH"/>
</dbReference>